<organism evidence="2 3">
    <name type="scientific">Mesonia aestuariivivens</name>
    <dbReference type="NCBI Taxonomy" id="2796128"/>
    <lineage>
        <taxon>Bacteria</taxon>
        <taxon>Pseudomonadati</taxon>
        <taxon>Bacteroidota</taxon>
        <taxon>Flavobacteriia</taxon>
        <taxon>Flavobacteriales</taxon>
        <taxon>Flavobacteriaceae</taxon>
        <taxon>Mesonia</taxon>
    </lineage>
</organism>
<keyword evidence="1" id="KW-0472">Membrane</keyword>
<protein>
    <submittedName>
        <fullName evidence="2">DUF3667 domain-containing protein</fullName>
    </submittedName>
</protein>
<gene>
    <name evidence="2" type="ORF">KW502_02550</name>
</gene>
<feature type="transmembrane region" description="Helical" evidence="1">
    <location>
        <begin position="188"/>
        <end position="212"/>
    </location>
</feature>
<dbReference type="EMBL" id="JAHWDF010000002">
    <property type="protein sequence ID" value="MBW2960680.1"/>
    <property type="molecule type" value="Genomic_DNA"/>
</dbReference>
<evidence type="ECO:0000313" key="3">
    <source>
        <dbReference type="Proteomes" id="UP000719267"/>
    </source>
</evidence>
<name>A0ABS6VYL5_9FLAO</name>
<reference evidence="2 3" key="1">
    <citation type="submission" date="2021-07" db="EMBL/GenBank/DDBJ databases">
        <title>Mesonia aestuariivivens sp. nov., isolated from a tidal flat.</title>
        <authorList>
            <person name="Kim Y.-O."/>
            <person name="Yoon J.-H."/>
        </authorList>
    </citation>
    <scope>NUCLEOTIDE SEQUENCE [LARGE SCALE GENOMIC DNA]</scope>
    <source>
        <strain evidence="2 3">JHPTF-M18</strain>
    </source>
</reference>
<accession>A0ABS6VYL5</accession>
<comment type="caution">
    <text evidence="2">The sequence shown here is derived from an EMBL/GenBank/DDBJ whole genome shotgun (WGS) entry which is preliminary data.</text>
</comment>
<feature type="transmembrane region" description="Helical" evidence="1">
    <location>
        <begin position="78"/>
        <end position="99"/>
    </location>
</feature>
<proteinExistence type="predicted"/>
<dbReference type="RefSeq" id="WP_219038963.1">
    <property type="nucleotide sequence ID" value="NZ_JAHWDF010000002.1"/>
</dbReference>
<evidence type="ECO:0000313" key="2">
    <source>
        <dbReference type="EMBL" id="MBW2960680.1"/>
    </source>
</evidence>
<keyword evidence="1" id="KW-0812">Transmembrane</keyword>
<dbReference type="Pfam" id="PF12412">
    <property type="entry name" value="DUF3667"/>
    <property type="match status" value="1"/>
</dbReference>
<keyword evidence="3" id="KW-1185">Reference proteome</keyword>
<sequence length="264" mass="30482">MDESCCNCGKTVNENFCAYCGQKKYSRIDKKYILNELENTIFQTNKGFLFSIKNIIKNPGKTAKSFIDGSRVNHYKPILLAFLLSGISAFISFKIIGFKELMEEYYSKQNMSSPLMIDILSFTTSYNSLIMLSFIPFLAIITKLAFRKWGQNYYEHIVMNAFILSVYTIINIIIIYPIMFFLKIDASLVIQISSLSIFTVPLIMVWFFKGFYKEKPFKSIMSRVLLILLLFFLSFVVLMIVFAIGGFIFAFIKGPEALEYIKPQ</sequence>
<dbReference type="InterPro" id="IPR022134">
    <property type="entry name" value="DUF3667"/>
</dbReference>
<evidence type="ECO:0000256" key="1">
    <source>
        <dbReference type="SAM" id="Phobius"/>
    </source>
</evidence>
<feature type="transmembrane region" description="Helical" evidence="1">
    <location>
        <begin position="158"/>
        <end position="182"/>
    </location>
</feature>
<keyword evidence="1" id="KW-1133">Transmembrane helix</keyword>
<dbReference type="Proteomes" id="UP000719267">
    <property type="component" value="Unassembled WGS sequence"/>
</dbReference>
<feature type="transmembrane region" description="Helical" evidence="1">
    <location>
        <begin position="224"/>
        <end position="252"/>
    </location>
</feature>
<feature type="transmembrane region" description="Helical" evidence="1">
    <location>
        <begin position="119"/>
        <end position="146"/>
    </location>
</feature>